<proteinExistence type="predicted"/>
<evidence type="ECO:0000313" key="1">
    <source>
        <dbReference type="EMBL" id="KAJ4839332.1"/>
    </source>
</evidence>
<dbReference type="OrthoDB" id="1908857at2759"/>
<keyword evidence="2" id="KW-1185">Reference proteome</keyword>
<gene>
    <name evidence="1" type="ORF">Tsubulata_029967</name>
</gene>
<protein>
    <recommendedName>
        <fullName evidence="3">Transmembrane protein</fullName>
    </recommendedName>
</protein>
<dbReference type="Proteomes" id="UP001141552">
    <property type="component" value="Unassembled WGS sequence"/>
</dbReference>
<reference evidence="1" key="2">
    <citation type="journal article" date="2023" name="Plants (Basel)">
        <title>Annotation of the Turnera subulata (Passifloraceae) Draft Genome Reveals the S-Locus Evolved after the Divergence of Turneroideae from Passifloroideae in a Stepwise Manner.</title>
        <authorList>
            <person name="Henning P.M."/>
            <person name="Roalson E.H."/>
            <person name="Mir W."/>
            <person name="McCubbin A.G."/>
            <person name="Shore J.S."/>
        </authorList>
    </citation>
    <scope>NUCLEOTIDE SEQUENCE</scope>
    <source>
        <strain evidence="1">F60SS</strain>
    </source>
</reference>
<dbReference type="AlphaFoldDB" id="A0A9Q0FZD7"/>
<sequence length="626" mass="67558">MAFAFIYALQNLWPLSIFKFDDLRASNELVKKLPIPENTKRFVFAARDPESKSVIYLLCAQNLSERSALDADCLIRAVRPEAVVVQLGHSAMAEVRPEEGELGNGVSDSVPTSSFGVLKRCFLDKVGKEKYENVAGNLVLREIFGVGFHEHVLVARRAAKEVGSSFLVLETPSCGVSSPGEVDAGSKVPGTVSSLVPQKVGSFVPSSSRGFSLTDDVQRRMVKLLASYMDGAVPKLSISGSDSGAGLQEVQPMVSSQVPPFAQSIYPLLVDLYNIFSDIPSIGRALACSQKMFYDVSRGEDVDTRVMSEVYTFQIAVEGLRIALNNVGRLPIKDLGRPEAEFSELPIEDKSYALLAGALQSQTRKFKSMVAVVDASGLAGLRKHWKTPLPEEVKDLVEQLVTDTESDGEVSGHTKWQRLFPNKPVVAVGAGATAALGVASIPKFIPASTFIKIVTFKLPASLKLMLTQTQKVTAMAFGNPLGSSKLVVPALTNSGANATSLFKAAASAEKIRTVVHSVIASVEKTSISAMRTAFYEIMRKRQVQSIGFLPWATFGGSMATCSALLMYGDGIEFAVESLPAAPSIASLGRGIQSLRQASLEVKKTDSSRIQQAIESLMHRFRKVKIQ</sequence>
<accession>A0A9Q0FZD7</accession>
<dbReference type="EMBL" id="JAKUCV010003347">
    <property type="protein sequence ID" value="KAJ4839332.1"/>
    <property type="molecule type" value="Genomic_DNA"/>
</dbReference>
<evidence type="ECO:0008006" key="3">
    <source>
        <dbReference type="Google" id="ProtNLM"/>
    </source>
</evidence>
<comment type="caution">
    <text evidence="1">The sequence shown here is derived from an EMBL/GenBank/DDBJ whole genome shotgun (WGS) entry which is preliminary data.</text>
</comment>
<dbReference type="PANTHER" id="PTHR36020:SF1">
    <property type="entry name" value="TRANSMEMBRANE PROTEIN"/>
    <property type="match status" value="1"/>
</dbReference>
<evidence type="ECO:0000313" key="2">
    <source>
        <dbReference type="Proteomes" id="UP001141552"/>
    </source>
</evidence>
<name>A0A9Q0FZD7_9ROSI</name>
<reference evidence="1" key="1">
    <citation type="submission" date="2022-02" db="EMBL/GenBank/DDBJ databases">
        <authorList>
            <person name="Henning P.M."/>
            <person name="McCubbin A.G."/>
            <person name="Shore J.S."/>
        </authorList>
    </citation>
    <scope>NUCLEOTIDE SEQUENCE</scope>
    <source>
        <strain evidence="1">F60SS</strain>
        <tissue evidence="1">Leaves</tissue>
    </source>
</reference>
<dbReference type="PANTHER" id="PTHR36020">
    <property type="entry name" value="TRANSMEMBRANE PROTEIN"/>
    <property type="match status" value="1"/>
</dbReference>
<organism evidence="1 2">
    <name type="scientific">Turnera subulata</name>
    <dbReference type="NCBI Taxonomy" id="218843"/>
    <lineage>
        <taxon>Eukaryota</taxon>
        <taxon>Viridiplantae</taxon>
        <taxon>Streptophyta</taxon>
        <taxon>Embryophyta</taxon>
        <taxon>Tracheophyta</taxon>
        <taxon>Spermatophyta</taxon>
        <taxon>Magnoliopsida</taxon>
        <taxon>eudicotyledons</taxon>
        <taxon>Gunneridae</taxon>
        <taxon>Pentapetalae</taxon>
        <taxon>rosids</taxon>
        <taxon>fabids</taxon>
        <taxon>Malpighiales</taxon>
        <taxon>Passifloraceae</taxon>
        <taxon>Turnera</taxon>
    </lineage>
</organism>